<dbReference type="AlphaFoldDB" id="A0A822Z693"/>
<dbReference type="EMBL" id="DUZY01000004">
    <property type="protein sequence ID" value="DAD37058.1"/>
    <property type="molecule type" value="Genomic_DNA"/>
</dbReference>
<gene>
    <name evidence="1" type="ORF">HUJ06_007699</name>
</gene>
<comment type="caution">
    <text evidence="1">The sequence shown here is derived from an EMBL/GenBank/DDBJ whole genome shotgun (WGS) entry which is preliminary data.</text>
</comment>
<sequence>MVTRHHPLTTNKTSSRININFPYYTFEIPKRPLGLFTPRSSLSSHQGI</sequence>
<protein>
    <submittedName>
        <fullName evidence="1">Uncharacterized protein</fullName>
    </submittedName>
</protein>
<evidence type="ECO:0000313" key="2">
    <source>
        <dbReference type="Proteomes" id="UP000607653"/>
    </source>
</evidence>
<name>A0A822Z693_NELNU</name>
<proteinExistence type="predicted"/>
<keyword evidence="2" id="KW-1185">Reference proteome</keyword>
<evidence type="ECO:0000313" key="1">
    <source>
        <dbReference type="EMBL" id="DAD37058.1"/>
    </source>
</evidence>
<dbReference type="Proteomes" id="UP000607653">
    <property type="component" value="Unassembled WGS sequence"/>
</dbReference>
<reference evidence="1 2" key="1">
    <citation type="journal article" date="2020" name="Mol. Biol. Evol.">
        <title>Distinct Expression and Methylation Patterns for Genes with Different Fates following a Single Whole-Genome Duplication in Flowering Plants.</title>
        <authorList>
            <person name="Shi T."/>
            <person name="Rahmani R.S."/>
            <person name="Gugger P.F."/>
            <person name="Wang M."/>
            <person name="Li H."/>
            <person name="Zhang Y."/>
            <person name="Li Z."/>
            <person name="Wang Q."/>
            <person name="Van de Peer Y."/>
            <person name="Marchal K."/>
            <person name="Chen J."/>
        </authorList>
    </citation>
    <scope>NUCLEOTIDE SEQUENCE [LARGE SCALE GENOMIC DNA]</scope>
    <source>
        <tissue evidence="1">Leaf</tissue>
    </source>
</reference>
<accession>A0A822Z693</accession>
<organism evidence="1 2">
    <name type="scientific">Nelumbo nucifera</name>
    <name type="common">Sacred lotus</name>
    <dbReference type="NCBI Taxonomy" id="4432"/>
    <lineage>
        <taxon>Eukaryota</taxon>
        <taxon>Viridiplantae</taxon>
        <taxon>Streptophyta</taxon>
        <taxon>Embryophyta</taxon>
        <taxon>Tracheophyta</taxon>
        <taxon>Spermatophyta</taxon>
        <taxon>Magnoliopsida</taxon>
        <taxon>Proteales</taxon>
        <taxon>Nelumbonaceae</taxon>
        <taxon>Nelumbo</taxon>
    </lineage>
</organism>